<dbReference type="AlphaFoldDB" id="A0A0E0IXR6"/>
<dbReference type="InterPro" id="IPR035513">
    <property type="entry name" value="Invertase/methylesterase_inhib"/>
</dbReference>
<dbReference type="FunFam" id="1.20.140.40:FF:000002">
    <property type="entry name" value="Putative invertase inhibitor"/>
    <property type="match status" value="1"/>
</dbReference>
<protein>
    <recommendedName>
        <fullName evidence="5">Pectinesterase inhibitor domain-containing protein</fullName>
    </recommendedName>
</protein>
<evidence type="ECO:0000256" key="1">
    <source>
        <dbReference type="ARBA" id="ARBA00022729"/>
    </source>
</evidence>
<reference evidence="6" key="2">
    <citation type="submission" date="2018-04" db="EMBL/GenBank/DDBJ databases">
        <title>OnivRS2 (Oryza nivara Reference Sequence Version 2).</title>
        <authorList>
            <person name="Zhang J."/>
            <person name="Kudrna D."/>
            <person name="Lee S."/>
            <person name="Talag J."/>
            <person name="Rajasekar S."/>
            <person name="Welchert J."/>
            <person name="Hsing Y.-I."/>
            <person name="Wing R.A."/>
        </authorList>
    </citation>
    <scope>NUCLEOTIDE SEQUENCE [LARGE SCALE GENOMIC DNA]</scope>
    <source>
        <strain evidence="6">SL10</strain>
    </source>
</reference>
<dbReference type="Proteomes" id="UP000006591">
    <property type="component" value="Chromosome 11"/>
</dbReference>
<evidence type="ECO:0000256" key="3">
    <source>
        <dbReference type="ARBA" id="ARBA00038471"/>
    </source>
</evidence>
<keyword evidence="2" id="KW-1015">Disulfide bond</keyword>
<reference evidence="6" key="1">
    <citation type="submission" date="2015-04" db="UniProtKB">
        <authorList>
            <consortium name="EnsemblPlants"/>
        </authorList>
    </citation>
    <scope>IDENTIFICATION</scope>
    <source>
        <strain evidence="6">SL10</strain>
    </source>
</reference>
<evidence type="ECO:0000313" key="6">
    <source>
        <dbReference type="EnsemblPlants" id="ONIVA11G01970.1"/>
    </source>
</evidence>
<keyword evidence="1 4" id="KW-0732">Signal</keyword>
<sequence>MSSSINGVSILFLLAVLLPASQLAAGIDSALYGACKTVAGNSGVVSVTFCIDALSSDNRSHDAAGFKDYAVVTVDLITANATSTKSKIDGILQNGGGGGAGDAKRRCLQSCQAAYAGVLRAQPGIVADVQGGRLPEAISALEKSASGAGMREWFRQEQRDVTGHRG</sequence>
<dbReference type="GO" id="GO:0005576">
    <property type="term" value="C:extracellular region"/>
    <property type="evidence" value="ECO:0007669"/>
    <property type="project" value="UniProtKB-ARBA"/>
</dbReference>
<dbReference type="PANTHER" id="PTHR35357:SF23">
    <property type="entry name" value="PECTINESTERASE INHIBITOR DOMAIN-CONTAINING PROTEIN"/>
    <property type="match status" value="1"/>
</dbReference>
<dbReference type="EnsemblPlants" id="ONIVA11G01970.1">
    <property type="protein sequence ID" value="ONIVA11G01970.1"/>
    <property type="gene ID" value="ONIVA11G01970"/>
</dbReference>
<feature type="signal peptide" evidence="4">
    <location>
        <begin position="1"/>
        <end position="26"/>
    </location>
</feature>
<comment type="similarity">
    <text evidence="3">Belongs to the PMEI family.</text>
</comment>
<dbReference type="PANTHER" id="PTHR35357">
    <property type="entry name" value="OS02G0537100 PROTEIN"/>
    <property type="match status" value="1"/>
</dbReference>
<keyword evidence="7" id="KW-1185">Reference proteome</keyword>
<dbReference type="HOGENOM" id="CLU_033761_6_1_1"/>
<name>A0A0E0IXR6_ORYNI</name>
<organism evidence="6">
    <name type="scientific">Oryza nivara</name>
    <name type="common">Indian wild rice</name>
    <name type="synonym">Oryza sativa f. spontanea</name>
    <dbReference type="NCBI Taxonomy" id="4536"/>
    <lineage>
        <taxon>Eukaryota</taxon>
        <taxon>Viridiplantae</taxon>
        <taxon>Streptophyta</taxon>
        <taxon>Embryophyta</taxon>
        <taxon>Tracheophyta</taxon>
        <taxon>Spermatophyta</taxon>
        <taxon>Magnoliopsida</taxon>
        <taxon>Liliopsida</taxon>
        <taxon>Poales</taxon>
        <taxon>Poaceae</taxon>
        <taxon>BOP clade</taxon>
        <taxon>Oryzoideae</taxon>
        <taxon>Oryzeae</taxon>
        <taxon>Oryzinae</taxon>
        <taxon>Oryza</taxon>
    </lineage>
</organism>
<feature type="chain" id="PRO_5002363280" description="Pectinesterase inhibitor domain-containing protein" evidence="4">
    <location>
        <begin position="27"/>
        <end position="166"/>
    </location>
</feature>
<dbReference type="Pfam" id="PF04043">
    <property type="entry name" value="PMEI"/>
    <property type="match status" value="1"/>
</dbReference>
<dbReference type="Gene3D" id="1.20.140.40">
    <property type="entry name" value="Invertase/pectin methylesterase inhibitor family protein"/>
    <property type="match status" value="1"/>
</dbReference>
<dbReference type="OMA" id="PVECERW"/>
<dbReference type="Gramene" id="ONIVA11G01970.1">
    <property type="protein sequence ID" value="ONIVA11G01970.1"/>
    <property type="gene ID" value="ONIVA11G01970"/>
</dbReference>
<dbReference type="SUPFAM" id="SSF101148">
    <property type="entry name" value="Plant invertase/pectin methylesterase inhibitor"/>
    <property type="match status" value="1"/>
</dbReference>
<dbReference type="GO" id="GO:0004857">
    <property type="term" value="F:enzyme inhibitor activity"/>
    <property type="evidence" value="ECO:0007669"/>
    <property type="project" value="InterPro"/>
</dbReference>
<proteinExistence type="inferred from homology"/>
<evidence type="ECO:0000259" key="5">
    <source>
        <dbReference type="Pfam" id="PF04043"/>
    </source>
</evidence>
<accession>A0A0E0IXR6</accession>
<feature type="domain" description="Pectinesterase inhibitor" evidence="5">
    <location>
        <begin position="47"/>
        <end position="143"/>
    </location>
</feature>
<dbReference type="InterPro" id="IPR006501">
    <property type="entry name" value="Pectinesterase_inhib_dom"/>
</dbReference>
<evidence type="ECO:0000256" key="4">
    <source>
        <dbReference type="SAM" id="SignalP"/>
    </source>
</evidence>
<dbReference type="NCBIfam" id="TIGR01614">
    <property type="entry name" value="PME_inhib"/>
    <property type="match status" value="1"/>
</dbReference>
<evidence type="ECO:0000313" key="7">
    <source>
        <dbReference type="Proteomes" id="UP000006591"/>
    </source>
</evidence>
<evidence type="ECO:0000256" key="2">
    <source>
        <dbReference type="ARBA" id="ARBA00023157"/>
    </source>
</evidence>